<dbReference type="AlphaFoldDB" id="A0A1T4VYQ2"/>
<keyword evidence="1" id="KW-1133">Transmembrane helix</keyword>
<accession>A0A1T4VYQ2</accession>
<evidence type="ECO:0000313" key="3">
    <source>
        <dbReference type="Proteomes" id="UP000190162"/>
    </source>
</evidence>
<keyword evidence="1" id="KW-0472">Membrane</keyword>
<protein>
    <submittedName>
        <fullName evidence="2">Uncharacterized protein</fullName>
    </submittedName>
</protein>
<sequence>MKKCATSKRPSLIRLLGRIAVDYHLNTLIWCEKIIGFLIKPQVKKLCIIQMKDWKKLGTERPIRFDSHKIFPILMRGFMSKYFFIPFLVFFISSVMCFQVVATNNPLALEFMATIESIAGHIFGTTLVLALTQ</sequence>
<feature type="transmembrane region" description="Helical" evidence="1">
    <location>
        <begin position="82"/>
        <end position="102"/>
    </location>
</feature>
<gene>
    <name evidence="2" type="ORF">SAMN02745132_04539</name>
</gene>
<keyword evidence="3" id="KW-1185">Reference proteome</keyword>
<evidence type="ECO:0000313" key="2">
    <source>
        <dbReference type="EMBL" id="SKA70116.1"/>
    </source>
</evidence>
<dbReference type="Proteomes" id="UP000190162">
    <property type="component" value="Unassembled WGS sequence"/>
</dbReference>
<feature type="transmembrane region" description="Helical" evidence="1">
    <location>
        <begin position="108"/>
        <end position="131"/>
    </location>
</feature>
<keyword evidence="1" id="KW-0812">Transmembrane</keyword>
<reference evidence="3" key="1">
    <citation type="submission" date="2017-02" db="EMBL/GenBank/DDBJ databases">
        <authorList>
            <person name="Varghese N."/>
            <person name="Submissions S."/>
        </authorList>
    </citation>
    <scope>NUCLEOTIDE SEQUENCE [LARGE SCALE GENOMIC DNA]</scope>
    <source>
        <strain evidence="3">DSM 22720</strain>
    </source>
</reference>
<evidence type="ECO:0000256" key="1">
    <source>
        <dbReference type="SAM" id="Phobius"/>
    </source>
</evidence>
<name>A0A1T4VYQ2_9GAMM</name>
<dbReference type="EMBL" id="FUXU01000124">
    <property type="protein sequence ID" value="SKA70116.1"/>
    <property type="molecule type" value="Genomic_DNA"/>
</dbReference>
<organism evidence="2 3">
    <name type="scientific">Enterovibrio nigricans DSM 22720</name>
    <dbReference type="NCBI Taxonomy" id="1121868"/>
    <lineage>
        <taxon>Bacteria</taxon>
        <taxon>Pseudomonadati</taxon>
        <taxon>Pseudomonadota</taxon>
        <taxon>Gammaproteobacteria</taxon>
        <taxon>Vibrionales</taxon>
        <taxon>Vibrionaceae</taxon>
        <taxon>Enterovibrio</taxon>
    </lineage>
</organism>
<proteinExistence type="predicted"/>